<dbReference type="OrthoDB" id="118729at2"/>
<dbReference type="GO" id="GO:0080120">
    <property type="term" value="P:CAAX-box protein maturation"/>
    <property type="evidence" value="ECO:0007669"/>
    <property type="project" value="UniProtKB-ARBA"/>
</dbReference>
<dbReference type="Pfam" id="PF02517">
    <property type="entry name" value="Rce1-like"/>
    <property type="match status" value="1"/>
</dbReference>
<keyword evidence="4" id="KW-1185">Reference proteome</keyword>
<keyword evidence="1" id="KW-0812">Transmembrane</keyword>
<evidence type="ECO:0000256" key="1">
    <source>
        <dbReference type="SAM" id="Phobius"/>
    </source>
</evidence>
<dbReference type="PANTHER" id="PTHR36435:SF1">
    <property type="entry name" value="CAAX AMINO TERMINAL PROTEASE FAMILY PROTEIN"/>
    <property type="match status" value="1"/>
</dbReference>
<feature type="transmembrane region" description="Helical" evidence="1">
    <location>
        <begin position="208"/>
        <end position="227"/>
    </location>
</feature>
<organism evidence="3 4">
    <name type="scientific">Pseudidiomarina homiensis</name>
    <dbReference type="NCBI Taxonomy" id="364198"/>
    <lineage>
        <taxon>Bacteria</taxon>
        <taxon>Pseudomonadati</taxon>
        <taxon>Pseudomonadota</taxon>
        <taxon>Gammaproteobacteria</taxon>
        <taxon>Alteromonadales</taxon>
        <taxon>Idiomarinaceae</taxon>
        <taxon>Pseudidiomarina</taxon>
    </lineage>
</organism>
<reference evidence="4" key="1">
    <citation type="journal article" date="2018" name="Front. Microbiol.">
        <title>Genome-Based Analysis Reveals the Taxonomy and Diversity of the Family Idiomarinaceae.</title>
        <authorList>
            <person name="Liu Y."/>
            <person name="Lai Q."/>
            <person name="Shao Z."/>
        </authorList>
    </citation>
    <scope>NUCLEOTIDE SEQUENCE [LARGE SCALE GENOMIC DNA]</scope>
    <source>
        <strain evidence="4">PO-M2</strain>
    </source>
</reference>
<dbReference type="EMBL" id="PIPX01000001">
    <property type="protein sequence ID" value="RUO55926.1"/>
    <property type="molecule type" value="Genomic_DNA"/>
</dbReference>
<protein>
    <submittedName>
        <fullName evidence="3">CPBP family intramembrane metalloprotease</fullName>
    </submittedName>
</protein>
<evidence type="ECO:0000259" key="2">
    <source>
        <dbReference type="Pfam" id="PF02517"/>
    </source>
</evidence>
<feature type="transmembrane region" description="Helical" evidence="1">
    <location>
        <begin position="186"/>
        <end position="202"/>
    </location>
</feature>
<keyword evidence="3" id="KW-0378">Hydrolase</keyword>
<feature type="transmembrane region" description="Helical" evidence="1">
    <location>
        <begin position="79"/>
        <end position="103"/>
    </location>
</feature>
<keyword evidence="3" id="KW-0482">Metalloprotease</keyword>
<dbReference type="PANTHER" id="PTHR36435">
    <property type="entry name" value="SLR1288 PROTEIN"/>
    <property type="match status" value="1"/>
</dbReference>
<keyword evidence="3" id="KW-0645">Protease</keyword>
<comment type="caution">
    <text evidence="3">The sequence shown here is derived from an EMBL/GenBank/DDBJ whole genome shotgun (WGS) entry which is preliminary data.</text>
</comment>
<gene>
    <name evidence="3" type="ORF">CWI70_03905</name>
</gene>
<dbReference type="GO" id="GO:0004175">
    <property type="term" value="F:endopeptidase activity"/>
    <property type="evidence" value="ECO:0007669"/>
    <property type="project" value="UniProtKB-ARBA"/>
</dbReference>
<accession>A0A432Y4V0</accession>
<dbReference type="GO" id="GO:0008237">
    <property type="term" value="F:metallopeptidase activity"/>
    <property type="evidence" value="ECO:0007669"/>
    <property type="project" value="UniProtKB-KW"/>
</dbReference>
<dbReference type="InterPro" id="IPR003675">
    <property type="entry name" value="Rce1/LyrA-like_dom"/>
</dbReference>
<dbReference type="GO" id="GO:0006508">
    <property type="term" value="P:proteolysis"/>
    <property type="evidence" value="ECO:0007669"/>
    <property type="project" value="UniProtKB-KW"/>
</dbReference>
<sequence length="232" mass="25919">MTIQPTEWLMLFIIVLMPVYSLWEADKVKIAILAGRKTKIRAYQDAMLFMWLPTLVLLALMAYGAFAPSDFSLLWLGNLGNWIGTVFVVAIAGYFAYSAYTLMHNASARQKFRDVSQNHDWMMPVNKSELRWFTLGLSVSAGVCEELLFRGFIIGALGDSLGVVVSLILSSLLFGLCHVYQGWMNVLRTGIIGLVLGVIFILTESLWVVIALHALVDIYGGIVGYLFQQPEK</sequence>
<dbReference type="AlphaFoldDB" id="A0A432Y4V0"/>
<feature type="transmembrane region" description="Helical" evidence="1">
    <location>
        <begin position="6"/>
        <end position="25"/>
    </location>
</feature>
<keyword evidence="1" id="KW-0472">Membrane</keyword>
<dbReference type="Proteomes" id="UP000287649">
    <property type="component" value="Unassembled WGS sequence"/>
</dbReference>
<proteinExistence type="predicted"/>
<dbReference type="InterPro" id="IPR052710">
    <property type="entry name" value="CAAX_protease"/>
</dbReference>
<keyword evidence="1" id="KW-1133">Transmembrane helix</keyword>
<feature type="domain" description="CAAX prenyl protease 2/Lysostaphin resistance protein A-like" evidence="2">
    <location>
        <begin position="130"/>
        <end position="218"/>
    </location>
</feature>
<evidence type="ECO:0000313" key="3">
    <source>
        <dbReference type="EMBL" id="RUO55926.1"/>
    </source>
</evidence>
<evidence type="ECO:0000313" key="4">
    <source>
        <dbReference type="Proteomes" id="UP000287649"/>
    </source>
</evidence>
<name>A0A432Y4V0_9GAMM</name>
<feature type="transmembrane region" description="Helical" evidence="1">
    <location>
        <begin position="46"/>
        <end position="67"/>
    </location>
</feature>
<dbReference type="RefSeq" id="WP_126770734.1">
    <property type="nucleotide sequence ID" value="NZ_JANQBU010000001.1"/>
</dbReference>